<dbReference type="GO" id="GO:0016787">
    <property type="term" value="F:hydrolase activity"/>
    <property type="evidence" value="ECO:0007669"/>
    <property type="project" value="UniProtKB-KW"/>
</dbReference>
<protein>
    <submittedName>
        <fullName evidence="2">Metal-dependent hydrolase</fullName>
    </submittedName>
</protein>
<dbReference type="EMBL" id="AJWY01004429">
    <property type="protein sequence ID" value="EKC72403.1"/>
    <property type="molecule type" value="Genomic_DNA"/>
</dbReference>
<comment type="caution">
    <text evidence="2">The sequence shown here is derived from an EMBL/GenBank/DDBJ whole genome shotgun (WGS) entry which is preliminary data.</text>
</comment>
<reference evidence="2" key="1">
    <citation type="journal article" date="2013" name="Environ. Microbiol.">
        <title>Microbiota from the distal guts of lean and obese adolescents exhibit partial functional redundancy besides clear differences in community structure.</title>
        <authorList>
            <person name="Ferrer M."/>
            <person name="Ruiz A."/>
            <person name="Lanza F."/>
            <person name="Haange S.B."/>
            <person name="Oberbach A."/>
            <person name="Till H."/>
            <person name="Bargiela R."/>
            <person name="Campoy C."/>
            <person name="Segura M.T."/>
            <person name="Richter M."/>
            <person name="von Bergen M."/>
            <person name="Seifert J."/>
            <person name="Suarez A."/>
        </authorList>
    </citation>
    <scope>NUCLEOTIDE SEQUENCE</scope>
</reference>
<dbReference type="AlphaFoldDB" id="K1TRM3"/>
<keyword evidence="2" id="KW-0378">Hydrolase</keyword>
<evidence type="ECO:0000313" key="2">
    <source>
        <dbReference type="EMBL" id="EKC72403.1"/>
    </source>
</evidence>
<dbReference type="PANTHER" id="PTHR43546:SF3">
    <property type="entry name" value="UPF0173 METAL-DEPENDENT HYDROLASE MJ1163"/>
    <property type="match status" value="1"/>
</dbReference>
<name>K1TRM3_9ZZZZ</name>
<evidence type="ECO:0000259" key="1">
    <source>
        <dbReference type="Pfam" id="PF12706"/>
    </source>
</evidence>
<dbReference type="SUPFAM" id="SSF56281">
    <property type="entry name" value="Metallo-hydrolase/oxidoreductase"/>
    <property type="match status" value="1"/>
</dbReference>
<dbReference type="Pfam" id="PF12706">
    <property type="entry name" value="Lactamase_B_2"/>
    <property type="match status" value="1"/>
</dbReference>
<dbReference type="InterPro" id="IPR001279">
    <property type="entry name" value="Metallo-B-lactamas"/>
</dbReference>
<dbReference type="Gene3D" id="3.60.15.10">
    <property type="entry name" value="Ribonuclease Z/Hydroxyacylglutathione hydrolase-like"/>
    <property type="match status" value="1"/>
</dbReference>
<feature type="domain" description="Metallo-beta-lactamase" evidence="1">
    <location>
        <begin position="18"/>
        <end position="126"/>
    </location>
</feature>
<organism evidence="2">
    <name type="scientific">human gut metagenome</name>
    <dbReference type="NCBI Taxonomy" id="408170"/>
    <lineage>
        <taxon>unclassified sequences</taxon>
        <taxon>metagenomes</taxon>
        <taxon>organismal metagenomes</taxon>
    </lineage>
</organism>
<dbReference type="PANTHER" id="PTHR43546">
    <property type="entry name" value="UPF0173 METAL-DEPENDENT HYDROLASE MJ1163-RELATED"/>
    <property type="match status" value="1"/>
</dbReference>
<accession>K1TRM3</accession>
<sequence length="154" mass="17280">MLTPRSEILCDRTSAEAFEMNCYTMRPGSVATPLEGVKVEAVAAYNTSPEHRQFHPRAREDCGYVLTVGGTRIYIAGDTEPTPELKVLRNIDIAFLPVNQPYTMTVDQAVQAVKALAPTIFYPYHYGQVEEKTDLDRLVSELEGVTEVRIRPME</sequence>
<dbReference type="InterPro" id="IPR050114">
    <property type="entry name" value="UPF0173_UPF0282_UlaG_hydrolase"/>
</dbReference>
<gene>
    <name evidence="2" type="ORF">LEA_06764</name>
</gene>
<dbReference type="InterPro" id="IPR036866">
    <property type="entry name" value="RibonucZ/Hydroxyglut_hydro"/>
</dbReference>
<proteinExistence type="predicted"/>